<accession>A0A645JI34</accession>
<sequence>MAEGGSLGVEGNAQRLRLPLVQQLEQDREKAVNGMGRLPVPGGEGTHTVEGAV</sequence>
<evidence type="ECO:0000313" key="2">
    <source>
        <dbReference type="EMBL" id="MPN59984.1"/>
    </source>
</evidence>
<reference evidence="2" key="1">
    <citation type="submission" date="2019-08" db="EMBL/GenBank/DDBJ databases">
        <authorList>
            <person name="Kucharzyk K."/>
            <person name="Murdoch R.W."/>
            <person name="Higgins S."/>
            <person name="Loffler F."/>
        </authorList>
    </citation>
    <scope>NUCLEOTIDE SEQUENCE</scope>
</reference>
<name>A0A645JI34_9ZZZZ</name>
<comment type="caution">
    <text evidence="2">The sequence shown here is derived from an EMBL/GenBank/DDBJ whole genome shotgun (WGS) entry which is preliminary data.</text>
</comment>
<protein>
    <submittedName>
        <fullName evidence="2">Uncharacterized protein</fullName>
    </submittedName>
</protein>
<organism evidence="2">
    <name type="scientific">bioreactor metagenome</name>
    <dbReference type="NCBI Taxonomy" id="1076179"/>
    <lineage>
        <taxon>unclassified sequences</taxon>
        <taxon>metagenomes</taxon>
        <taxon>ecological metagenomes</taxon>
    </lineage>
</organism>
<proteinExistence type="predicted"/>
<gene>
    <name evidence="2" type="ORF">SDC9_207707</name>
</gene>
<feature type="region of interest" description="Disordered" evidence="1">
    <location>
        <begin position="33"/>
        <end position="53"/>
    </location>
</feature>
<evidence type="ECO:0000256" key="1">
    <source>
        <dbReference type="SAM" id="MobiDB-lite"/>
    </source>
</evidence>
<dbReference type="EMBL" id="VSSQ01134650">
    <property type="protein sequence ID" value="MPN59984.1"/>
    <property type="molecule type" value="Genomic_DNA"/>
</dbReference>
<dbReference type="AlphaFoldDB" id="A0A645JI34"/>